<keyword evidence="3" id="KW-1185">Reference proteome</keyword>
<name>A0AAE9YTE9_9GAMM</name>
<accession>A0AAE9YTE9</accession>
<sequence length="257" mass="29619">MIKAAVVLLVLSLNGYGFAEPLAQVSLILPFSKNNPPHYFASDEGELKGGIEPDILWKIFTGMKVEMVYYQLNRASILFKSQQEYDCISPAPAQLRGKAGFYESKEIFSSYYNRAIVLASAKLPVTSLMSLQGKEIRAFPGASEYLGEEFAELVKNNKQHYRELSHLIFTIPMLFYKRFDVLIMDEQVFRYHASQLKYDFLKGENKVVFHHLLPVTHYTLMCKNKALIDMFDSRMKKLRESGELDTIIRNNINRQTH</sequence>
<dbReference type="Gene3D" id="3.40.190.10">
    <property type="entry name" value="Periplasmic binding protein-like II"/>
    <property type="match status" value="2"/>
</dbReference>
<keyword evidence="1" id="KW-0732">Signal</keyword>
<proteinExistence type="predicted"/>
<protein>
    <submittedName>
        <fullName evidence="2">Transporter substrate-binding domain-containing protein</fullName>
    </submittedName>
</protein>
<organism evidence="2 3">
    <name type="scientific">Thalassomonas actiniarum</name>
    <dbReference type="NCBI Taxonomy" id="485447"/>
    <lineage>
        <taxon>Bacteria</taxon>
        <taxon>Pseudomonadati</taxon>
        <taxon>Pseudomonadota</taxon>
        <taxon>Gammaproteobacteria</taxon>
        <taxon>Alteromonadales</taxon>
        <taxon>Colwelliaceae</taxon>
        <taxon>Thalassomonas</taxon>
    </lineage>
</organism>
<evidence type="ECO:0000313" key="2">
    <source>
        <dbReference type="EMBL" id="WDE00771.1"/>
    </source>
</evidence>
<dbReference type="SUPFAM" id="SSF53850">
    <property type="entry name" value="Periplasmic binding protein-like II"/>
    <property type="match status" value="1"/>
</dbReference>
<evidence type="ECO:0000256" key="1">
    <source>
        <dbReference type="SAM" id="SignalP"/>
    </source>
</evidence>
<dbReference type="EMBL" id="CP059735">
    <property type="protein sequence ID" value="WDE00771.1"/>
    <property type="molecule type" value="Genomic_DNA"/>
</dbReference>
<gene>
    <name evidence="2" type="ORF">SG35_009125</name>
</gene>
<feature type="chain" id="PRO_5042095740" evidence="1">
    <location>
        <begin position="20"/>
        <end position="257"/>
    </location>
</feature>
<dbReference type="KEGG" id="tact:SG35_009125"/>
<reference evidence="2 3" key="1">
    <citation type="journal article" date="2015" name="Genome Announc.">
        <title>Draft Genome Sequences of Marine Isolates of Thalassomonas viridans and Thalassomonas actiniarum.</title>
        <authorList>
            <person name="Olonade I."/>
            <person name="van Zyl L.J."/>
            <person name="Trindade M."/>
        </authorList>
    </citation>
    <scope>NUCLEOTIDE SEQUENCE [LARGE SCALE GENOMIC DNA]</scope>
    <source>
        <strain evidence="2 3">A5K-106</strain>
    </source>
</reference>
<feature type="signal peptide" evidence="1">
    <location>
        <begin position="1"/>
        <end position="19"/>
    </location>
</feature>
<reference evidence="2 3" key="2">
    <citation type="journal article" date="2022" name="Mar. Drugs">
        <title>Bioassay-Guided Fractionation Leads to the Detection of Cholic Acid Generated by the Rare Thalassomonas sp.</title>
        <authorList>
            <person name="Pheiffer F."/>
            <person name="Schneider Y.K."/>
            <person name="Hansen E.H."/>
            <person name="Andersen J.H."/>
            <person name="Isaksson J."/>
            <person name="Busche T."/>
            <person name="R C."/>
            <person name="Kalinowski J."/>
            <person name="Zyl L.V."/>
            <person name="Trindade M."/>
        </authorList>
    </citation>
    <scope>NUCLEOTIDE SEQUENCE [LARGE SCALE GENOMIC DNA]</scope>
    <source>
        <strain evidence="2 3">A5K-106</strain>
    </source>
</reference>
<dbReference type="AlphaFoldDB" id="A0AAE9YTE9"/>
<evidence type="ECO:0000313" key="3">
    <source>
        <dbReference type="Proteomes" id="UP000032568"/>
    </source>
</evidence>
<dbReference type="RefSeq" id="WP_044832399.1">
    <property type="nucleotide sequence ID" value="NZ_CP059735.1"/>
</dbReference>
<dbReference type="Proteomes" id="UP000032568">
    <property type="component" value="Chromosome"/>
</dbReference>